<dbReference type="PROSITE" id="PS51257">
    <property type="entry name" value="PROKAR_LIPOPROTEIN"/>
    <property type="match status" value="1"/>
</dbReference>
<evidence type="ECO:0000256" key="1">
    <source>
        <dbReference type="SAM" id="MobiDB-lite"/>
    </source>
</evidence>
<keyword evidence="5" id="KW-1185">Reference proteome</keyword>
<dbReference type="EMBL" id="JBHUMF010000002">
    <property type="protein sequence ID" value="MFD2679285.1"/>
    <property type="molecule type" value="Genomic_DNA"/>
</dbReference>
<dbReference type="SUPFAM" id="SSF54427">
    <property type="entry name" value="NTF2-like"/>
    <property type="match status" value="1"/>
</dbReference>
<dbReference type="InterPro" id="IPR027843">
    <property type="entry name" value="DUF4440"/>
</dbReference>
<keyword evidence="2" id="KW-0732">Signal</keyword>
<feature type="compositionally biased region" description="Basic and acidic residues" evidence="1">
    <location>
        <begin position="30"/>
        <end position="50"/>
    </location>
</feature>
<feature type="domain" description="DUF4440" evidence="3">
    <location>
        <begin position="81"/>
        <end position="185"/>
    </location>
</feature>
<reference evidence="5" key="1">
    <citation type="journal article" date="2019" name="Int. J. Syst. Evol. Microbiol.">
        <title>The Global Catalogue of Microorganisms (GCM) 10K type strain sequencing project: providing services to taxonomists for standard genome sequencing and annotation.</title>
        <authorList>
            <consortium name="The Broad Institute Genomics Platform"/>
            <consortium name="The Broad Institute Genome Sequencing Center for Infectious Disease"/>
            <person name="Wu L."/>
            <person name="Ma J."/>
        </authorList>
    </citation>
    <scope>NUCLEOTIDE SEQUENCE [LARGE SCALE GENOMIC DNA]</scope>
    <source>
        <strain evidence="5">KCTC 3913</strain>
    </source>
</reference>
<proteinExistence type="predicted"/>
<dbReference type="Proteomes" id="UP001597506">
    <property type="component" value="Unassembled WGS sequence"/>
</dbReference>
<feature type="chain" id="PRO_5046205029" evidence="2">
    <location>
        <begin position="23"/>
        <end position="205"/>
    </location>
</feature>
<evidence type="ECO:0000313" key="4">
    <source>
        <dbReference type="EMBL" id="MFD2679285.1"/>
    </source>
</evidence>
<dbReference type="Pfam" id="PF14534">
    <property type="entry name" value="DUF4440"/>
    <property type="match status" value="1"/>
</dbReference>
<name>A0ABW5RLX4_9BACI</name>
<evidence type="ECO:0000259" key="3">
    <source>
        <dbReference type="Pfam" id="PF14534"/>
    </source>
</evidence>
<evidence type="ECO:0000256" key="2">
    <source>
        <dbReference type="SAM" id="SignalP"/>
    </source>
</evidence>
<comment type="caution">
    <text evidence="4">The sequence shown here is derived from an EMBL/GenBank/DDBJ whole genome shotgun (WGS) entry which is preliminary data.</text>
</comment>
<accession>A0ABW5RLX4</accession>
<organism evidence="4 5">
    <name type="scientific">Bacillus seohaeanensis</name>
    <dbReference type="NCBI Taxonomy" id="284580"/>
    <lineage>
        <taxon>Bacteria</taxon>
        <taxon>Bacillati</taxon>
        <taxon>Bacillota</taxon>
        <taxon>Bacilli</taxon>
        <taxon>Bacillales</taxon>
        <taxon>Bacillaceae</taxon>
        <taxon>Bacillus</taxon>
    </lineage>
</organism>
<protein>
    <submittedName>
        <fullName evidence="4">YybH family protein</fullName>
    </submittedName>
</protein>
<dbReference type="Gene3D" id="3.10.450.50">
    <property type="match status" value="1"/>
</dbReference>
<feature type="region of interest" description="Disordered" evidence="1">
    <location>
        <begin position="26"/>
        <end position="59"/>
    </location>
</feature>
<evidence type="ECO:0000313" key="5">
    <source>
        <dbReference type="Proteomes" id="UP001597506"/>
    </source>
</evidence>
<feature type="signal peptide" evidence="2">
    <location>
        <begin position="1"/>
        <end position="22"/>
    </location>
</feature>
<dbReference type="RefSeq" id="WP_377931803.1">
    <property type="nucleotide sequence ID" value="NZ_JBHUMF010000002.1"/>
</dbReference>
<dbReference type="InterPro" id="IPR032710">
    <property type="entry name" value="NTF2-like_dom_sf"/>
</dbReference>
<gene>
    <name evidence="4" type="ORF">ACFSUL_00815</name>
</gene>
<sequence length="205" mass="23031">MSRQHWKKIALGIGMSSLLLLAACSEEDKEQGAEEPKQEDVEKAEEKSKDAAPQSNMELSMEDIGEIKEAEGIPAEDKQAILASFNQYIEAFNQEDIETYMKVISKTPINFTYEEEEKYVKSIFDQVDSKRTTENTTIINYAGKKADVYSEITAVTTDPDNGEKATRSGRQVSVFHKDSDGNWKLAAIFFIANPDEENGEAEKEE</sequence>